<feature type="compositionally biased region" description="Polar residues" evidence="1">
    <location>
        <begin position="61"/>
        <end position="70"/>
    </location>
</feature>
<keyword evidence="3" id="KW-1185">Reference proteome</keyword>
<protein>
    <submittedName>
        <fullName evidence="2">Uncharacterized protein</fullName>
    </submittedName>
</protein>
<evidence type="ECO:0000256" key="1">
    <source>
        <dbReference type="SAM" id="MobiDB-lite"/>
    </source>
</evidence>
<dbReference type="EMBL" id="JAPFFI010000018">
    <property type="protein sequence ID" value="KAJ6348530.1"/>
    <property type="molecule type" value="Genomic_DNA"/>
</dbReference>
<accession>A0ABQ9AM58</accession>
<reference evidence="2" key="1">
    <citation type="submission" date="2022-10" db="EMBL/GenBank/DDBJ databases">
        <authorList>
            <person name="Hyden B.L."/>
            <person name="Feng K."/>
            <person name="Yates T."/>
            <person name="Jawdy S."/>
            <person name="Smart L.B."/>
            <person name="Muchero W."/>
        </authorList>
    </citation>
    <scope>NUCLEOTIDE SEQUENCE</scope>
    <source>
        <tissue evidence="2">Shoot tip</tissue>
    </source>
</reference>
<evidence type="ECO:0000313" key="3">
    <source>
        <dbReference type="Proteomes" id="UP001141253"/>
    </source>
</evidence>
<dbReference type="Proteomes" id="UP001141253">
    <property type="component" value="Chromosome 19"/>
</dbReference>
<reference evidence="2" key="2">
    <citation type="journal article" date="2023" name="Int. J. Mol. Sci.">
        <title>De Novo Assembly and Annotation of 11 Diverse Shrub Willow (Salix) Genomes Reveals Novel Gene Organization in Sex-Linked Regions.</title>
        <authorList>
            <person name="Hyden B."/>
            <person name="Feng K."/>
            <person name="Yates T.B."/>
            <person name="Jawdy S."/>
            <person name="Cereghino C."/>
            <person name="Smart L.B."/>
            <person name="Muchero W."/>
        </authorList>
    </citation>
    <scope>NUCLEOTIDE SEQUENCE</scope>
    <source>
        <tissue evidence="2">Shoot tip</tissue>
    </source>
</reference>
<proteinExistence type="predicted"/>
<evidence type="ECO:0000313" key="2">
    <source>
        <dbReference type="EMBL" id="KAJ6348530.1"/>
    </source>
</evidence>
<gene>
    <name evidence="2" type="ORF">OIU77_006161</name>
</gene>
<feature type="compositionally biased region" description="Low complexity" evidence="1">
    <location>
        <begin position="71"/>
        <end position="80"/>
    </location>
</feature>
<comment type="caution">
    <text evidence="2">The sequence shown here is derived from an EMBL/GenBank/DDBJ whole genome shotgun (WGS) entry which is preliminary data.</text>
</comment>
<feature type="region of interest" description="Disordered" evidence="1">
    <location>
        <begin position="61"/>
        <end position="80"/>
    </location>
</feature>
<name>A0ABQ9AM58_9ROSI</name>
<organism evidence="2 3">
    <name type="scientific">Salix suchowensis</name>
    <dbReference type="NCBI Taxonomy" id="1278906"/>
    <lineage>
        <taxon>Eukaryota</taxon>
        <taxon>Viridiplantae</taxon>
        <taxon>Streptophyta</taxon>
        <taxon>Embryophyta</taxon>
        <taxon>Tracheophyta</taxon>
        <taxon>Spermatophyta</taxon>
        <taxon>Magnoliopsida</taxon>
        <taxon>eudicotyledons</taxon>
        <taxon>Gunneridae</taxon>
        <taxon>Pentapetalae</taxon>
        <taxon>rosids</taxon>
        <taxon>fabids</taxon>
        <taxon>Malpighiales</taxon>
        <taxon>Salicaceae</taxon>
        <taxon>Saliceae</taxon>
        <taxon>Salix</taxon>
    </lineage>
</organism>
<sequence length="113" mass="12677">MCYRSVLFGLMDEYIMAVLNLQVSVEHSKEVSDCKNLIKTLVMGMKTIIWSITHAHLPRSQVSPSTHGTHSQVLVSPSSSLPAPQAFKGMREDEVWKESLRCPEEWGALFSSL</sequence>